<dbReference type="CDD" id="cd00882">
    <property type="entry name" value="Ras_like_GTPase"/>
    <property type="match status" value="1"/>
</dbReference>
<proteinExistence type="predicted"/>
<feature type="compositionally biased region" description="Polar residues" evidence="1">
    <location>
        <begin position="53"/>
        <end position="63"/>
    </location>
</feature>
<gene>
    <name evidence="2" type="ORF">PISMIDRAFT_688848</name>
</gene>
<accession>A0A0C9YZI9</accession>
<dbReference type="AlphaFoldDB" id="A0A0C9YZI9"/>
<evidence type="ECO:0000313" key="2">
    <source>
        <dbReference type="EMBL" id="KIK13268.1"/>
    </source>
</evidence>
<keyword evidence="3" id="KW-1185">Reference proteome</keyword>
<evidence type="ECO:0008006" key="4">
    <source>
        <dbReference type="Google" id="ProtNLM"/>
    </source>
</evidence>
<dbReference type="HOGENOM" id="CLU_023805_6_1_1"/>
<evidence type="ECO:0000313" key="3">
    <source>
        <dbReference type="Proteomes" id="UP000054018"/>
    </source>
</evidence>
<reference evidence="3" key="2">
    <citation type="submission" date="2015-01" db="EMBL/GenBank/DDBJ databases">
        <title>Evolutionary Origins and Diversification of the Mycorrhizal Mutualists.</title>
        <authorList>
            <consortium name="DOE Joint Genome Institute"/>
            <consortium name="Mycorrhizal Genomics Consortium"/>
            <person name="Kohler A."/>
            <person name="Kuo A."/>
            <person name="Nagy L.G."/>
            <person name="Floudas D."/>
            <person name="Copeland A."/>
            <person name="Barry K.W."/>
            <person name="Cichocki N."/>
            <person name="Veneault-Fourrey C."/>
            <person name="LaButti K."/>
            <person name="Lindquist E.A."/>
            <person name="Lipzen A."/>
            <person name="Lundell T."/>
            <person name="Morin E."/>
            <person name="Murat C."/>
            <person name="Riley R."/>
            <person name="Ohm R."/>
            <person name="Sun H."/>
            <person name="Tunlid A."/>
            <person name="Henrissat B."/>
            <person name="Grigoriev I.V."/>
            <person name="Hibbett D.S."/>
            <person name="Martin F."/>
        </authorList>
    </citation>
    <scope>NUCLEOTIDE SEQUENCE [LARGE SCALE GENOMIC DNA]</scope>
    <source>
        <strain evidence="3">441</strain>
    </source>
</reference>
<dbReference type="SUPFAM" id="SSF52540">
    <property type="entry name" value="P-loop containing nucleoside triphosphate hydrolases"/>
    <property type="match status" value="1"/>
</dbReference>
<sequence>MAPGCFSALWCFRQPRSRSDDGIVSSVLAPTGATRPNSGSPSDNGGVRDATAIETTRPGTSPSPAHVDIPVPVSTQGPLPTSSGILSPALTEAQPVSQHGPEGSVDVPVLGHAEEVPLVSSTPHLRLDPAEAQKHIDRIRRFRILVMGRANAGKTTILQRLCNTTDQPEIFNGKGEKLDATAVQSSLTRGEHNIEDELVFRSNPRFVFHDSRGFEAGSEQQFNMMKKFVMDRAKTSKLDERIHAIWFCIPLNESHRMVTAAEMKNFDRCSTGHGMYICGLYRGMDLGLVTVPVILLATKADTLEIEAFEQLEDEGLSVDDAGVEKLHKEIMSNNMVKLKDWLGKTMFPPHDYLLLIGMQSESADCTPLLTCTANALKEEGLQQLLISTQQSNLELCMKFAIMKTLKGCMNKQEDKLPHAVVALKLARWFPYPPISHHVKSLTIPTFSTTMQYSKQCIAENGIGAILVFEYLYFLMQVKDERNDLQEDMNLAVEEYKSSGIHAKVNKLIQEAFQNHDDDVEILCPILVKIAQQNQLCKDGHSFFFLKSLISG</sequence>
<reference evidence="2 3" key="1">
    <citation type="submission" date="2014-04" db="EMBL/GenBank/DDBJ databases">
        <authorList>
            <consortium name="DOE Joint Genome Institute"/>
            <person name="Kuo A."/>
            <person name="Kohler A."/>
            <person name="Costa M.D."/>
            <person name="Nagy L.G."/>
            <person name="Floudas D."/>
            <person name="Copeland A."/>
            <person name="Barry K.W."/>
            <person name="Cichocki N."/>
            <person name="Veneault-Fourrey C."/>
            <person name="LaButti K."/>
            <person name="Lindquist E.A."/>
            <person name="Lipzen A."/>
            <person name="Lundell T."/>
            <person name="Morin E."/>
            <person name="Murat C."/>
            <person name="Sun H."/>
            <person name="Tunlid A."/>
            <person name="Henrissat B."/>
            <person name="Grigoriev I.V."/>
            <person name="Hibbett D.S."/>
            <person name="Martin F."/>
            <person name="Nordberg H.P."/>
            <person name="Cantor M.N."/>
            <person name="Hua S.X."/>
        </authorList>
    </citation>
    <scope>NUCLEOTIDE SEQUENCE [LARGE SCALE GENOMIC DNA]</scope>
    <source>
        <strain evidence="2 3">441</strain>
    </source>
</reference>
<dbReference type="OrthoDB" id="59699at2759"/>
<feature type="region of interest" description="Disordered" evidence="1">
    <location>
        <begin position="18"/>
        <end position="81"/>
    </location>
</feature>
<dbReference type="Proteomes" id="UP000054018">
    <property type="component" value="Unassembled WGS sequence"/>
</dbReference>
<name>A0A0C9YZI9_9AGAM</name>
<dbReference type="InterPro" id="IPR027417">
    <property type="entry name" value="P-loop_NTPase"/>
</dbReference>
<dbReference type="Gene3D" id="3.40.50.300">
    <property type="entry name" value="P-loop containing nucleotide triphosphate hydrolases"/>
    <property type="match status" value="1"/>
</dbReference>
<dbReference type="EMBL" id="KN834006">
    <property type="protein sequence ID" value="KIK13268.1"/>
    <property type="molecule type" value="Genomic_DNA"/>
</dbReference>
<evidence type="ECO:0000256" key="1">
    <source>
        <dbReference type="SAM" id="MobiDB-lite"/>
    </source>
</evidence>
<organism evidence="2 3">
    <name type="scientific">Pisolithus microcarpus 441</name>
    <dbReference type="NCBI Taxonomy" id="765257"/>
    <lineage>
        <taxon>Eukaryota</taxon>
        <taxon>Fungi</taxon>
        <taxon>Dikarya</taxon>
        <taxon>Basidiomycota</taxon>
        <taxon>Agaricomycotina</taxon>
        <taxon>Agaricomycetes</taxon>
        <taxon>Agaricomycetidae</taxon>
        <taxon>Boletales</taxon>
        <taxon>Sclerodermatineae</taxon>
        <taxon>Pisolithaceae</taxon>
        <taxon>Pisolithus</taxon>
    </lineage>
</organism>
<protein>
    <recommendedName>
        <fullName evidence="4">G domain-containing protein</fullName>
    </recommendedName>
</protein>
<feature type="compositionally biased region" description="Polar residues" evidence="1">
    <location>
        <begin position="34"/>
        <end position="43"/>
    </location>
</feature>